<proteinExistence type="predicted"/>
<dbReference type="RefSeq" id="WP_205087127.1">
    <property type="nucleotide sequence ID" value="NZ_JACJLA010000001.1"/>
</dbReference>
<accession>A0ABS2GCC4</accession>
<evidence type="ECO:0000313" key="1">
    <source>
        <dbReference type="EMBL" id="MBM6911801.1"/>
    </source>
</evidence>
<name>A0ABS2GCC4_9FIRM</name>
<dbReference type="EMBL" id="JACJLA010000001">
    <property type="protein sequence ID" value="MBM6911801.1"/>
    <property type="molecule type" value="Genomic_DNA"/>
</dbReference>
<comment type="caution">
    <text evidence="1">The sequence shown here is derived from an EMBL/GenBank/DDBJ whole genome shotgun (WGS) entry which is preliminary data.</text>
</comment>
<sequence>MIVLDDIIGLPWQLAEGLLRAANVPFTVSVGQNYNKFFKIDSDGYYVARITSNGTSYEVLLFHPMINSAFEKCKEVQYAETIIG</sequence>
<keyword evidence="2" id="KW-1185">Reference proteome</keyword>
<gene>
    <name evidence="1" type="ORF">H6A01_00485</name>
</gene>
<dbReference type="Proteomes" id="UP000707138">
    <property type="component" value="Unassembled WGS sequence"/>
</dbReference>
<evidence type="ECO:0000313" key="2">
    <source>
        <dbReference type="Proteomes" id="UP000707138"/>
    </source>
</evidence>
<organism evidence="1 2">
    <name type="scientific">Veillonella magna</name>
    <dbReference type="NCBI Taxonomy" id="464322"/>
    <lineage>
        <taxon>Bacteria</taxon>
        <taxon>Bacillati</taxon>
        <taxon>Bacillota</taxon>
        <taxon>Negativicutes</taxon>
        <taxon>Veillonellales</taxon>
        <taxon>Veillonellaceae</taxon>
        <taxon>Veillonella</taxon>
    </lineage>
</organism>
<reference evidence="1 2" key="1">
    <citation type="journal article" date="2021" name="Sci. Rep.">
        <title>The distribution of antibiotic resistance genes in chicken gut microbiota commensals.</title>
        <authorList>
            <person name="Juricova H."/>
            <person name="Matiasovicova J."/>
            <person name="Kubasova T."/>
            <person name="Cejkova D."/>
            <person name="Rychlik I."/>
        </authorList>
    </citation>
    <scope>NUCLEOTIDE SEQUENCE [LARGE SCALE GENOMIC DNA]</scope>
    <source>
        <strain evidence="1 2">An537</strain>
    </source>
</reference>
<protein>
    <submittedName>
        <fullName evidence="1">Uncharacterized protein</fullName>
    </submittedName>
</protein>